<dbReference type="Proteomes" id="UP000018680">
    <property type="component" value="Chromosome"/>
</dbReference>
<feature type="compositionally biased region" description="Basic and acidic residues" evidence="1">
    <location>
        <begin position="21"/>
        <end position="33"/>
    </location>
</feature>
<organism evidence="2 3">
    <name type="scientific">Salinispira pacifica</name>
    <dbReference type="NCBI Taxonomy" id="1307761"/>
    <lineage>
        <taxon>Bacteria</taxon>
        <taxon>Pseudomonadati</taxon>
        <taxon>Spirochaetota</taxon>
        <taxon>Spirochaetia</taxon>
        <taxon>Spirochaetales</taxon>
        <taxon>Spirochaetaceae</taxon>
        <taxon>Salinispira</taxon>
    </lineage>
</organism>
<proteinExistence type="predicted"/>
<keyword evidence="3" id="KW-1185">Reference proteome</keyword>
<accession>V5WFS5</accession>
<evidence type="ECO:0000313" key="3">
    <source>
        <dbReference type="Proteomes" id="UP000018680"/>
    </source>
</evidence>
<evidence type="ECO:0000313" key="2">
    <source>
        <dbReference type="EMBL" id="AHC14677.1"/>
    </source>
</evidence>
<dbReference type="AlphaFoldDB" id="V5WFS5"/>
<gene>
    <name evidence="2" type="ORF">L21SP2_1276</name>
</gene>
<feature type="region of interest" description="Disordered" evidence="1">
    <location>
        <begin position="1"/>
        <end position="33"/>
    </location>
</feature>
<dbReference type="STRING" id="1307761.L21SP2_1276"/>
<reference evidence="2 3" key="1">
    <citation type="journal article" date="2015" name="Stand. Genomic Sci.">
        <title>Complete genome sequence and description of Salinispira pacifica gen. nov., sp. nov., a novel spirochaete isolated form a hypersaline microbial mat.</title>
        <authorList>
            <person name="Ben Hania W."/>
            <person name="Joseph M."/>
            <person name="Schumann P."/>
            <person name="Bunk B."/>
            <person name="Fiebig A."/>
            <person name="Sproer C."/>
            <person name="Klenk H.P."/>
            <person name="Fardeau M.L."/>
            <person name="Spring S."/>
        </authorList>
    </citation>
    <scope>NUCLEOTIDE SEQUENCE [LARGE SCALE GENOMIC DNA]</scope>
    <source>
        <strain evidence="2 3">L21-RPul-D2</strain>
    </source>
</reference>
<dbReference type="EMBL" id="CP006939">
    <property type="protein sequence ID" value="AHC14677.1"/>
    <property type="molecule type" value="Genomic_DNA"/>
</dbReference>
<sequence length="63" mass="7027">MTFSSCDTGAPAGKKLSGSENQREISKYLDDKDTRGKKNEYFANTYVGQTDDSFRKQEPIGIT</sequence>
<name>V5WFS5_9SPIO</name>
<dbReference type="KEGG" id="slr:L21SP2_1276"/>
<dbReference type="HOGENOM" id="CLU_2883335_0_0_12"/>
<evidence type="ECO:0000256" key="1">
    <source>
        <dbReference type="SAM" id="MobiDB-lite"/>
    </source>
</evidence>
<protein>
    <submittedName>
        <fullName evidence="2">Uncharacterized protein</fullName>
    </submittedName>
</protein>